<feature type="compositionally biased region" description="Polar residues" evidence="1">
    <location>
        <begin position="37"/>
        <end position="58"/>
    </location>
</feature>
<keyword evidence="3" id="KW-1185">Reference proteome</keyword>
<sequence>MADQTKTSNIDPYKFLNISPNPDGSLTRLTPFPPHPQIQNQAKTPQPNYSLSPRTSLLTPKPKPFSDSSSHTLSLKTKSFLSLYTSMAEALFSSAQLHSLSMIHVPTWQLNSQLLSSPSSTVSLLSIVFRLLTTMPWTPSCGNIRSISFGVFFFFFF</sequence>
<feature type="compositionally biased region" description="Polar residues" evidence="1">
    <location>
        <begin position="18"/>
        <end position="28"/>
    </location>
</feature>
<protein>
    <submittedName>
        <fullName evidence="2">Uncharacterized protein</fullName>
    </submittedName>
</protein>
<comment type="caution">
    <text evidence="2">The sequence shown here is derived from an EMBL/GenBank/DDBJ whole genome shotgun (WGS) entry which is preliminary data.</text>
</comment>
<accession>A0AAW0LBY3</accession>
<gene>
    <name evidence="2" type="ORF">CFP56_006178</name>
</gene>
<name>A0AAW0LBY3_QUESU</name>
<evidence type="ECO:0000313" key="3">
    <source>
        <dbReference type="Proteomes" id="UP000237347"/>
    </source>
</evidence>
<organism evidence="2 3">
    <name type="scientific">Quercus suber</name>
    <name type="common">Cork oak</name>
    <dbReference type="NCBI Taxonomy" id="58331"/>
    <lineage>
        <taxon>Eukaryota</taxon>
        <taxon>Viridiplantae</taxon>
        <taxon>Streptophyta</taxon>
        <taxon>Embryophyta</taxon>
        <taxon>Tracheophyta</taxon>
        <taxon>Spermatophyta</taxon>
        <taxon>Magnoliopsida</taxon>
        <taxon>eudicotyledons</taxon>
        <taxon>Gunneridae</taxon>
        <taxon>Pentapetalae</taxon>
        <taxon>rosids</taxon>
        <taxon>fabids</taxon>
        <taxon>Fagales</taxon>
        <taxon>Fagaceae</taxon>
        <taxon>Quercus</taxon>
    </lineage>
</organism>
<evidence type="ECO:0000256" key="1">
    <source>
        <dbReference type="SAM" id="MobiDB-lite"/>
    </source>
</evidence>
<dbReference type="Proteomes" id="UP000237347">
    <property type="component" value="Unassembled WGS sequence"/>
</dbReference>
<proteinExistence type="predicted"/>
<dbReference type="EMBL" id="PKMF04000135">
    <property type="protein sequence ID" value="KAK7847836.1"/>
    <property type="molecule type" value="Genomic_DNA"/>
</dbReference>
<dbReference type="AlphaFoldDB" id="A0AAW0LBY3"/>
<reference evidence="2 3" key="1">
    <citation type="journal article" date="2018" name="Sci. Data">
        <title>The draft genome sequence of cork oak.</title>
        <authorList>
            <person name="Ramos A.M."/>
            <person name="Usie A."/>
            <person name="Barbosa P."/>
            <person name="Barros P.M."/>
            <person name="Capote T."/>
            <person name="Chaves I."/>
            <person name="Simoes F."/>
            <person name="Abreu I."/>
            <person name="Carrasquinho I."/>
            <person name="Faro C."/>
            <person name="Guimaraes J.B."/>
            <person name="Mendonca D."/>
            <person name="Nobrega F."/>
            <person name="Rodrigues L."/>
            <person name="Saibo N.J.M."/>
            <person name="Varela M.C."/>
            <person name="Egas C."/>
            <person name="Matos J."/>
            <person name="Miguel C.M."/>
            <person name="Oliveira M.M."/>
            <person name="Ricardo C.P."/>
            <person name="Goncalves S."/>
        </authorList>
    </citation>
    <scope>NUCLEOTIDE SEQUENCE [LARGE SCALE GENOMIC DNA]</scope>
    <source>
        <strain evidence="3">cv. HL8</strain>
    </source>
</reference>
<feature type="region of interest" description="Disordered" evidence="1">
    <location>
        <begin position="1"/>
        <end position="71"/>
    </location>
</feature>
<feature type="compositionally biased region" description="Polar residues" evidence="1">
    <location>
        <begin position="1"/>
        <end position="10"/>
    </location>
</feature>
<evidence type="ECO:0000313" key="2">
    <source>
        <dbReference type="EMBL" id="KAK7847836.1"/>
    </source>
</evidence>